<keyword evidence="1" id="KW-0472">Membrane</keyword>
<comment type="caution">
    <text evidence="2">The sequence shown here is derived from an EMBL/GenBank/DDBJ whole genome shotgun (WGS) entry which is preliminary data.</text>
</comment>
<feature type="transmembrane region" description="Helical" evidence="1">
    <location>
        <begin position="233"/>
        <end position="254"/>
    </location>
</feature>
<evidence type="ECO:0000256" key="1">
    <source>
        <dbReference type="SAM" id="Phobius"/>
    </source>
</evidence>
<dbReference type="RefSeq" id="WP_184028849.1">
    <property type="nucleotide sequence ID" value="NZ_JACHFN010000007.1"/>
</dbReference>
<organism evidence="2 3">
    <name type="scientific">Deinococcus budaensis</name>
    <dbReference type="NCBI Taxonomy" id="1665626"/>
    <lineage>
        <taxon>Bacteria</taxon>
        <taxon>Thermotogati</taxon>
        <taxon>Deinococcota</taxon>
        <taxon>Deinococci</taxon>
        <taxon>Deinococcales</taxon>
        <taxon>Deinococcaceae</taxon>
        <taxon>Deinococcus</taxon>
    </lineage>
</organism>
<dbReference type="AlphaFoldDB" id="A0A7W8LQC1"/>
<protein>
    <recommendedName>
        <fullName evidence="4">DUF4386 domain-containing protein</fullName>
    </recommendedName>
</protein>
<accession>A0A7W8LQC1</accession>
<evidence type="ECO:0000313" key="3">
    <source>
        <dbReference type="Proteomes" id="UP000525389"/>
    </source>
</evidence>
<sequence length="261" mass="27201">MNTISSDPSLARRQTPDVLAGAGDAPWKPLYRVGAVAALVVAALTVAGVVTYVVWPPPQGTVAEWFALFQRSPLEGMLGLDLPVLLSFLANIPVVLALGLALRRSGPALITLAGALAAVAISTHLSSSRLFEMLALSGQYARATTDAGRATLEAAGQSMLTTYLGASAGPNPLPGWHYQGTAFNLSFVLWAVAAVLISALMRRDGSFGRVAGPLGMVGHALALGLFLPGVGVWLSLLSLPLLLVWYLLIARGLLRRGRGTA</sequence>
<dbReference type="EMBL" id="JACHFN010000007">
    <property type="protein sequence ID" value="MBB5234693.1"/>
    <property type="molecule type" value="Genomic_DNA"/>
</dbReference>
<evidence type="ECO:0008006" key="4">
    <source>
        <dbReference type="Google" id="ProtNLM"/>
    </source>
</evidence>
<reference evidence="2 3" key="1">
    <citation type="submission" date="2020-08" db="EMBL/GenBank/DDBJ databases">
        <title>Genomic Encyclopedia of Type Strains, Phase IV (KMG-IV): sequencing the most valuable type-strain genomes for metagenomic binning, comparative biology and taxonomic classification.</title>
        <authorList>
            <person name="Goeker M."/>
        </authorList>
    </citation>
    <scope>NUCLEOTIDE SEQUENCE [LARGE SCALE GENOMIC DNA]</scope>
    <source>
        <strain evidence="2 3">DSM 101791</strain>
    </source>
</reference>
<dbReference type="Proteomes" id="UP000525389">
    <property type="component" value="Unassembled WGS sequence"/>
</dbReference>
<feature type="transmembrane region" description="Helical" evidence="1">
    <location>
        <begin position="33"/>
        <end position="55"/>
    </location>
</feature>
<keyword evidence="3" id="KW-1185">Reference proteome</keyword>
<keyword evidence="1" id="KW-1133">Transmembrane helix</keyword>
<feature type="transmembrane region" description="Helical" evidence="1">
    <location>
        <begin position="182"/>
        <end position="200"/>
    </location>
</feature>
<feature type="transmembrane region" description="Helical" evidence="1">
    <location>
        <begin position="109"/>
        <end position="127"/>
    </location>
</feature>
<proteinExistence type="predicted"/>
<evidence type="ECO:0000313" key="2">
    <source>
        <dbReference type="EMBL" id="MBB5234693.1"/>
    </source>
</evidence>
<keyword evidence="1" id="KW-0812">Transmembrane</keyword>
<gene>
    <name evidence="2" type="ORF">HNQ09_002136</name>
</gene>
<feature type="transmembrane region" description="Helical" evidence="1">
    <location>
        <begin position="82"/>
        <end position="102"/>
    </location>
</feature>
<name>A0A7W8LQC1_9DEIO</name>
<feature type="transmembrane region" description="Helical" evidence="1">
    <location>
        <begin position="207"/>
        <end position="227"/>
    </location>
</feature>